<dbReference type="Proteomes" id="UP000626109">
    <property type="component" value="Unassembled WGS sequence"/>
</dbReference>
<accession>A0A813LLS1</accession>
<proteinExistence type="predicted"/>
<protein>
    <submittedName>
        <fullName evidence="1">Uncharacterized protein</fullName>
    </submittedName>
</protein>
<feature type="non-terminal residue" evidence="1">
    <location>
        <position position="102"/>
    </location>
</feature>
<evidence type="ECO:0000313" key="1">
    <source>
        <dbReference type="EMBL" id="CAE8732988.1"/>
    </source>
</evidence>
<organism evidence="1 2">
    <name type="scientific">Polarella glacialis</name>
    <name type="common">Dinoflagellate</name>
    <dbReference type="NCBI Taxonomy" id="89957"/>
    <lineage>
        <taxon>Eukaryota</taxon>
        <taxon>Sar</taxon>
        <taxon>Alveolata</taxon>
        <taxon>Dinophyceae</taxon>
        <taxon>Suessiales</taxon>
        <taxon>Suessiaceae</taxon>
        <taxon>Polarella</taxon>
    </lineage>
</organism>
<evidence type="ECO:0000313" key="2">
    <source>
        <dbReference type="Proteomes" id="UP000626109"/>
    </source>
</evidence>
<comment type="caution">
    <text evidence="1">The sequence shown here is derived from an EMBL/GenBank/DDBJ whole genome shotgun (WGS) entry which is preliminary data.</text>
</comment>
<sequence length="102" mass="10818">VAAAVEQALFEAAVSGPGAAGKTAYEVLSKHTAITLRTPSPAMAPFETLEDLMRELEGWSLELQRHCPQDWNGLSAVLVKTLQDAAALQEEQAAASGQPFLV</sequence>
<reference evidence="1" key="1">
    <citation type="submission" date="2021-02" db="EMBL/GenBank/DDBJ databases">
        <authorList>
            <person name="Dougan E. K."/>
            <person name="Rhodes N."/>
            <person name="Thang M."/>
            <person name="Chan C."/>
        </authorList>
    </citation>
    <scope>NUCLEOTIDE SEQUENCE</scope>
</reference>
<dbReference type="EMBL" id="CAJNNW010036258">
    <property type="protein sequence ID" value="CAE8732988.1"/>
    <property type="molecule type" value="Genomic_DNA"/>
</dbReference>
<gene>
    <name evidence="1" type="ORF">PGLA2088_LOCUS46628</name>
</gene>
<name>A0A813LLS1_POLGL</name>
<dbReference type="AlphaFoldDB" id="A0A813LLS1"/>